<dbReference type="GO" id="GO:0016746">
    <property type="term" value="F:acyltransferase activity"/>
    <property type="evidence" value="ECO:0007669"/>
    <property type="project" value="UniProtKB-KW"/>
</dbReference>
<keyword evidence="4" id="KW-0012">Acyltransferase</keyword>
<dbReference type="OrthoDB" id="9812571at2"/>
<accession>A0A095SU01</accession>
<dbReference type="STRING" id="1453498.LG45_07410"/>
<dbReference type="EMBL" id="JRHH01000003">
    <property type="protein sequence ID" value="KGD68116.1"/>
    <property type="molecule type" value="Genomic_DNA"/>
</dbReference>
<reference evidence="5 6" key="1">
    <citation type="submission" date="2014-09" db="EMBL/GenBank/DDBJ databases">
        <title>Whole Genome Shotgun of Flavobacterium aquatile LMG 4008.</title>
        <authorList>
            <person name="Gale A.N."/>
            <person name="Pipes S.E."/>
            <person name="Newman J.D."/>
        </authorList>
    </citation>
    <scope>NUCLEOTIDE SEQUENCE [LARGE SCALE GENOMIC DNA]</scope>
    <source>
        <strain evidence="5 6">LMG 4008</strain>
    </source>
</reference>
<dbReference type="PROSITE" id="PS00101">
    <property type="entry name" value="HEXAPEP_TRANSFERASES"/>
    <property type="match status" value="1"/>
</dbReference>
<keyword evidence="2" id="KW-0808">Transferase</keyword>
<dbReference type="SUPFAM" id="SSF51161">
    <property type="entry name" value="Trimeric LpxA-like enzymes"/>
    <property type="match status" value="1"/>
</dbReference>
<name>A0A095SU01_9FLAO</name>
<evidence type="ECO:0000256" key="2">
    <source>
        <dbReference type="ARBA" id="ARBA00022679"/>
    </source>
</evidence>
<dbReference type="AlphaFoldDB" id="A0A095SU01"/>
<dbReference type="RefSeq" id="WP_035125728.1">
    <property type="nucleotide sequence ID" value="NZ_JRHH01000003.1"/>
</dbReference>
<keyword evidence="3" id="KW-0677">Repeat</keyword>
<dbReference type="PANTHER" id="PTHR43300:SF11">
    <property type="entry name" value="ACETYLTRANSFERASE RV3034C-RELATED"/>
    <property type="match status" value="1"/>
</dbReference>
<evidence type="ECO:0000313" key="5">
    <source>
        <dbReference type="EMBL" id="KGD68116.1"/>
    </source>
</evidence>
<sequence length="173" mass="19408">MKLINLIFRLYRLNFWSCEKHARYLGVKIGKGCDIQTLNFSSEPYLIEIGDNVQITSDVKFFCHGAAWVFRKKYPKMDYFGKIKVGNNVYIGNNALIMPGVIIEDNVIIAAGAVVTKSVKSGTIVGGNPAKIIGDLDSLNEKMLKYNVNTKGLKPEEKKKTLLKLDESKFISK</sequence>
<protein>
    <submittedName>
        <fullName evidence="5">Capsule biosynthesis protein CapG</fullName>
    </submittedName>
</protein>
<evidence type="ECO:0000256" key="3">
    <source>
        <dbReference type="ARBA" id="ARBA00022737"/>
    </source>
</evidence>
<keyword evidence="6" id="KW-1185">Reference proteome</keyword>
<evidence type="ECO:0000256" key="4">
    <source>
        <dbReference type="ARBA" id="ARBA00023315"/>
    </source>
</evidence>
<dbReference type="CDD" id="cd04647">
    <property type="entry name" value="LbH_MAT_like"/>
    <property type="match status" value="1"/>
</dbReference>
<dbReference type="InterPro" id="IPR011004">
    <property type="entry name" value="Trimer_LpxA-like_sf"/>
</dbReference>
<dbReference type="Proteomes" id="UP000029554">
    <property type="component" value="Unassembled WGS sequence"/>
</dbReference>
<proteinExistence type="inferred from homology"/>
<dbReference type="PANTHER" id="PTHR43300">
    <property type="entry name" value="ACETYLTRANSFERASE"/>
    <property type="match status" value="1"/>
</dbReference>
<evidence type="ECO:0000256" key="1">
    <source>
        <dbReference type="ARBA" id="ARBA00007274"/>
    </source>
</evidence>
<dbReference type="InterPro" id="IPR050179">
    <property type="entry name" value="Trans_hexapeptide_repeat"/>
</dbReference>
<comment type="caution">
    <text evidence="5">The sequence shown here is derived from an EMBL/GenBank/DDBJ whole genome shotgun (WGS) entry which is preliminary data.</text>
</comment>
<dbReference type="eggNOG" id="COG0110">
    <property type="taxonomic scope" value="Bacteria"/>
</dbReference>
<dbReference type="InterPro" id="IPR018357">
    <property type="entry name" value="Hexapep_transf_CS"/>
</dbReference>
<dbReference type="InterPro" id="IPR001451">
    <property type="entry name" value="Hexapep"/>
</dbReference>
<dbReference type="Pfam" id="PF00132">
    <property type="entry name" value="Hexapep"/>
    <property type="match status" value="1"/>
</dbReference>
<comment type="similarity">
    <text evidence="1">Belongs to the transferase hexapeptide repeat family.</text>
</comment>
<gene>
    <name evidence="5" type="ORF">LG45_07410</name>
</gene>
<organism evidence="5 6">
    <name type="scientific">Flavobacterium aquatile LMG 4008 = ATCC 11947</name>
    <dbReference type="NCBI Taxonomy" id="1453498"/>
    <lineage>
        <taxon>Bacteria</taxon>
        <taxon>Pseudomonadati</taxon>
        <taxon>Bacteroidota</taxon>
        <taxon>Flavobacteriia</taxon>
        <taxon>Flavobacteriales</taxon>
        <taxon>Flavobacteriaceae</taxon>
        <taxon>Flavobacterium</taxon>
    </lineage>
</organism>
<dbReference type="Gene3D" id="2.160.10.10">
    <property type="entry name" value="Hexapeptide repeat proteins"/>
    <property type="match status" value="1"/>
</dbReference>
<evidence type="ECO:0000313" key="6">
    <source>
        <dbReference type="Proteomes" id="UP000029554"/>
    </source>
</evidence>